<proteinExistence type="predicted"/>
<name>A0A315EP03_9BURK</name>
<evidence type="ECO:0000313" key="2">
    <source>
        <dbReference type="EMBL" id="PUE58558.1"/>
    </source>
</evidence>
<dbReference type="RefSeq" id="WP_108401619.1">
    <property type="nucleotide sequence ID" value="NZ_NESP01000001.1"/>
</dbReference>
<evidence type="ECO:0000313" key="3">
    <source>
        <dbReference type="Proteomes" id="UP000251341"/>
    </source>
</evidence>
<protein>
    <recommendedName>
        <fullName evidence="1">TPM domain-containing protein</fullName>
    </recommendedName>
</protein>
<accession>A0A315EP03</accession>
<gene>
    <name evidence="2" type="ORF">B9Z44_02465</name>
</gene>
<dbReference type="AlphaFoldDB" id="A0A315EP03"/>
<dbReference type="PANTHER" id="PTHR30373:SF8">
    <property type="entry name" value="BLL7265 PROTEIN"/>
    <property type="match status" value="1"/>
</dbReference>
<evidence type="ECO:0000259" key="1">
    <source>
        <dbReference type="Pfam" id="PF04536"/>
    </source>
</evidence>
<organism evidence="2 3">
    <name type="scientific">Limnohabitans curvus</name>
    <dbReference type="NCBI Taxonomy" id="323423"/>
    <lineage>
        <taxon>Bacteria</taxon>
        <taxon>Pseudomonadati</taxon>
        <taxon>Pseudomonadota</taxon>
        <taxon>Betaproteobacteria</taxon>
        <taxon>Burkholderiales</taxon>
        <taxon>Comamonadaceae</taxon>
        <taxon>Limnohabitans</taxon>
    </lineage>
</organism>
<dbReference type="EMBL" id="NESP01000001">
    <property type="protein sequence ID" value="PUE58558.1"/>
    <property type="molecule type" value="Genomic_DNA"/>
</dbReference>
<dbReference type="InterPro" id="IPR007621">
    <property type="entry name" value="TPM_dom"/>
</dbReference>
<dbReference type="Gene3D" id="3.10.310.50">
    <property type="match status" value="1"/>
</dbReference>
<comment type="caution">
    <text evidence="2">The sequence shown here is derived from an EMBL/GenBank/DDBJ whole genome shotgun (WGS) entry which is preliminary data.</text>
</comment>
<reference evidence="2 3" key="1">
    <citation type="submission" date="2017-04" db="EMBL/GenBank/DDBJ databases">
        <title>Unexpected and diverse lifestyles within the genus Limnohabitans.</title>
        <authorList>
            <person name="Kasalicky V."/>
            <person name="Mehrshad M."/>
            <person name="Andrei S.-A."/>
            <person name="Salcher M."/>
            <person name="Kratochvilova H."/>
            <person name="Simek K."/>
            <person name="Ghai R."/>
        </authorList>
    </citation>
    <scope>NUCLEOTIDE SEQUENCE [LARGE SCALE GENOMIC DNA]</scope>
    <source>
        <strain evidence="2 3">MWH-C5</strain>
    </source>
</reference>
<feature type="domain" description="TPM" evidence="1">
    <location>
        <begin position="20"/>
        <end position="142"/>
    </location>
</feature>
<dbReference type="PANTHER" id="PTHR30373">
    <property type="entry name" value="UPF0603 PROTEIN YGCG"/>
    <property type="match status" value="1"/>
</dbReference>
<sequence>MNAKRILEHLLFTDWQTRRAFSQKTLYAIENAIHESEQLHDGEIRFAIEGSLNSLHLLKGQSSRERAIEVFSQMRVWDTERNNGVLIYVLLADHAVEIVADRGIHAKAGEKSWLTICQDMQSNFAKSEFEKGALKGIEALASVIGHHFPSKDKSANELSDAPVMLT</sequence>
<dbReference type="Proteomes" id="UP000251341">
    <property type="component" value="Unassembled WGS sequence"/>
</dbReference>
<dbReference type="Pfam" id="PF04536">
    <property type="entry name" value="TPM_phosphatase"/>
    <property type="match status" value="1"/>
</dbReference>
<keyword evidence="3" id="KW-1185">Reference proteome</keyword>